<dbReference type="PANTHER" id="PTHR38339">
    <property type="entry name" value="TRANSGLUTAMINASE DOMAIN PROTEIN"/>
    <property type="match status" value="1"/>
</dbReference>
<dbReference type="InterPro" id="IPR038765">
    <property type="entry name" value="Papain-like_cys_pep_sf"/>
</dbReference>
<evidence type="ECO:0000313" key="2">
    <source>
        <dbReference type="EMBL" id="MCR9014509.1"/>
    </source>
</evidence>
<accession>A0A9X2SY24</accession>
<dbReference type="EMBL" id="JANSUY010000002">
    <property type="protein sequence ID" value="MCR9014509.1"/>
    <property type="molecule type" value="Genomic_DNA"/>
</dbReference>
<organism evidence="2 3">
    <name type="scientific">Aquiflexum gelatinilyticum</name>
    <dbReference type="NCBI Taxonomy" id="2961943"/>
    <lineage>
        <taxon>Bacteria</taxon>
        <taxon>Pseudomonadati</taxon>
        <taxon>Bacteroidota</taxon>
        <taxon>Cytophagia</taxon>
        <taxon>Cytophagales</taxon>
        <taxon>Cyclobacteriaceae</taxon>
        <taxon>Aquiflexum</taxon>
    </lineage>
</organism>
<dbReference type="Pfam" id="PF01841">
    <property type="entry name" value="Transglut_core"/>
    <property type="match status" value="1"/>
</dbReference>
<proteinExistence type="predicted"/>
<evidence type="ECO:0000259" key="1">
    <source>
        <dbReference type="SMART" id="SM00460"/>
    </source>
</evidence>
<name>A0A9X2SY24_9BACT</name>
<feature type="domain" description="Transglutaminase-like" evidence="1">
    <location>
        <begin position="316"/>
        <end position="381"/>
    </location>
</feature>
<dbReference type="InterPro" id="IPR002931">
    <property type="entry name" value="Transglutaminase-like"/>
</dbReference>
<evidence type="ECO:0000313" key="3">
    <source>
        <dbReference type="Proteomes" id="UP001142175"/>
    </source>
</evidence>
<dbReference type="PROSITE" id="PS51257">
    <property type="entry name" value="PROKAR_LIPOPROTEIN"/>
    <property type="match status" value="1"/>
</dbReference>
<comment type="caution">
    <text evidence="2">The sequence shown here is derived from an EMBL/GenBank/DDBJ whole genome shotgun (WGS) entry which is preliminary data.</text>
</comment>
<protein>
    <submittedName>
        <fullName evidence="2">Transglutaminase-like domain-containing protein</fullName>
    </submittedName>
</protein>
<dbReference type="RefSeq" id="WP_258422385.1">
    <property type="nucleotide sequence ID" value="NZ_JANSUY010000002.1"/>
</dbReference>
<dbReference type="SUPFAM" id="SSF54001">
    <property type="entry name" value="Cysteine proteinases"/>
    <property type="match status" value="1"/>
</dbReference>
<reference evidence="2" key="1">
    <citation type="submission" date="2022-08" db="EMBL/GenBank/DDBJ databases">
        <authorList>
            <person name="Zhang D."/>
        </authorList>
    </citation>
    <scope>NUCLEOTIDE SEQUENCE</scope>
    <source>
        <strain evidence="2">XJ19-11</strain>
    </source>
</reference>
<dbReference type="Gene3D" id="3.10.620.30">
    <property type="match status" value="1"/>
</dbReference>
<dbReference type="SMART" id="SM00460">
    <property type="entry name" value="TGc"/>
    <property type="match status" value="1"/>
</dbReference>
<dbReference type="PANTHER" id="PTHR38339:SF1">
    <property type="entry name" value="TRANSGLUTAMINASE-LIKE DOMAIN-CONTAINING PROTEIN"/>
    <property type="match status" value="1"/>
</dbReference>
<sequence>MRNRFFILFGWLLIIASCQSPNETQGEKEEQTKPQKVSIAEIEIGIKAYIEKETETGDGYFQVNDERGNFNLKLVRVHTEYLSNLGPKKYFACVDLADEKGDVYDVDFFMEGEPGNMRVTETSLHKLNGKPFYTWKQVVDKTWRRVPVETASTDLLGVVEGQDEFDFHYYSKLPKIDGSAKMWIPIAKSDSFQNVEVVKMNLPGKHQMLKEQDFDNTILYLELGPEDSGKEIDITYQVARKEKGPYDAFDPVDKKYLQPNLLMPIGGRFEEIAKEAIKGKENDNKLVQARALYDYIIDNMRYMKFGKFGRGDSNYACDSKTGNCTEFHSFFISLARSIDIPARFSIGASIPSDRDEGGIDGYHCWAEFYADGKWWPVDISEGNKYTALATYYFGRHPANRIEFSQGRDLKVSPGPSGGPINFMAYPIMEINGEPAFPQTVFSFNRKSE</sequence>
<dbReference type="Proteomes" id="UP001142175">
    <property type="component" value="Unassembled WGS sequence"/>
</dbReference>
<gene>
    <name evidence="2" type="ORF">NU887_05640</name>
</gene>
<keyword evidence="3" id="KW-1185">Reference proteome</keyword>
<dbReference type="AlphaFoldDB" id="A0A9X2SY24"/>